<dbReference type="Pfam" id="PF08545">
    <property type="entry name" value="ACP_syn_III"/>
    <property type="match status" value="1"/>
</dbReference>
<reference evidence="13" key="1">
    <citation type="submission" date="2020-08" db="EMBL/GenBank/DDBJ databases">
        <title>Plant Genome Project.</title>
        <authorList>
            <person name="Zhang R.-G."/>
        </authorList>
    </citation>
    <scope>NUCLEOTIDE SEQUENCE</scope>
    <source>
        <strain evidence="13">WSP0</strain>
        <tissue evidence="13">Leaf</tissue>
    </source>
</reference>
<evidence type="ECO:0000259" key="11">
    <source>
        <dbReference type="Pfam" id="PF08541"/>
    </source>
</evidence>
<keyword evidence="5" id="KW-0808">Transferase</keyword>
<dbReference type="FunFam" id="3.40.47.10:FF:000004">
    <property type="entry name" value="3-oxoacyl-[acyl-carrier-protein] synthase 3"/>
    <property type="match status" value="1"/>
</dbReference>
<evidence type="ECO:0000256" key="1">
    <source>
        <dbReference type="ARBA" id="ARBA00005194"/>
    </source>
</evidence>
<sequence>MANASGYFSPSIPSLRKRNPPSIGMYRSGFPSAEGISKRIFCSSTIQGAEASPSKSRVPRLISKGCKLVGCGSAVPNLKVSNDDLAKIVDTSDEWISVRTGIRNRHILAGNDTLTALAVEAARKALQMAEVDPDDVDLVLLCTSTPEDLFGSAPQIQKALGCKRNPLAYDITAACSGFLLGLVSAACYIRGGGFSNVLVIGADALSRYVDWTDRGTCILFGDAAGAVLVQACNSEEDGLFGFDMHSDGGGQRNLNAPIVENEVDHALGSNGSVLGFPPRRSSYSCIQMKGKEVFRFAVRCVPQSIESALQKAGLTVSSIDWLLLHQANQRIIDVVATRLEVPPERVISNLANYGNTSAASIPLALDEAVRGGKVKLGDIIAASGFGAGLTWGSAIVRWG</sequence>
<dbReference type="PANTHER" id="PTHR43091:SF1">
    <property type="entry name" value="BETA-KETOACYL-[ACYL-CARRIER-PROTEIN] SYNTHASE III, CHLOROPLASTIC"/>
    <property type="match status" value="1"/>
</dbReference>
<dbReference type="InterPro" id="IPR004655">
    <property type="entry name" value="FabH"/>
</dbReference>
<dbReference type="GO" id="GO:0033818">
    <property type="term" value="F:beta-ketoacyl-acyl-carrier-protein synthase III activity"/>
    <property type="evidence" value="ECO:0007669"/>
    <property type="project" value="UniProtKB-EC"/>
</dbReference>
<dbReference type="Pfam" id="PF08541">
    <property type="entry name" value="ACP_syn_III_C"/>
    <property type="match status" value="1"/>
</dbReference>
<evidence type="ECO:0000313" key="14">
    <source>
        <dbReference type="Proteomes" id="UP000823749"/>
    </source>
</evidence>
<evidence type="ECO:0000256" key="5">
    <source>
        <dbReference type="ARBA" id="ARBA00022679"/>
    </source>
</evidence>
<dbReference type="CDD" id="cd00830">
    <property type="entry name" value="KAS_III"/>
    <property type="match status" value="1"/>
</dbReference>
<evidence type="ECO:0000313" key="13">
    <source>
        <dbReference type="EMBL" id="KAG5557981.1"/>
    </source>
</evidence>
<organism evidence="13 14">
    <name type="scientific">Rhododendron griersonianum</name>
    <dbReference type="NCBI Taxonomy" id="479676"/>
    <lineage>
        <taxon>Eukaryota</taxon>
        <taxon>Viridiplantae</taxon>
        <taxon>Streptophyta</taxon>
        <taxon>Embryophyta</taxon>
        <taxon>Tracheophyta</taxon>
        <taxon>Spermatophyta</taxon>
        <taxon>Magnoliopsida</taxon>
        <taxon>eudicotyledons</taxon>
        <taxon>Gunneridae</taxon>
        <taxon>Pentapetalae</taxon>
        <taxon>asterids</taxon>
        <taxon>Ericales</taxon>
        <taxon>Ericaceae</taxon>
        <taxon>Ericoideae</taxon>
        <taxon>Rhodoreae</taxon>
        <taxon>Rhododendron</taxon>
    </lineage>
</organism>
<dbReference type="EC" id="2.3.1.180" evidence="3"/>
<dbReference type="AlphaFoldDB" id="A0AAV6L0W0"/>
<dbReference type="GO" id="GO:0006633">
    <property type="term" value="P:fatty acid biosynthetic process"/>
    <property type="evidence" value="ECO:0007669"/>
    <property type="project" value="UniProtKB-KW"/>
</dbReference>
<comment type="function">
    <text evidence="10">Catalyzes the condensation reaction of fatty acid synthesis by the addition to an acyl acceptor of two carbons from malonyl-ACP. KAS III catalyzes the first condensation reaction which initiates fatty acid synthesis and may therefore play a role in governing the total rate of fatty acid production. Possesses both acetoacetyl-ACP synthase and acetyl transacylase activities.</text>
</comment>
<keyword evidence="8" id="KW-0275">Fatty acid biosynthesis</keyword>
<dbReference type="NCBIfam" id="TIGR00747">
    <property type="entry name" value="fabH"/>
    <property type="match status" value="1"/>
</dbReference>
<evidence type="ECO:0000256" key="4">
    <source>
        <dbReference type="ARBA" id="ARBA00022516"/>
    </source>
</evidence>
<dbReference type="Proteomes" id="UP000823749">
    <property type="component" value="Chromosome 3"/>
</dbReference>
<dbReference type="GO" id="GO:0004315">
    <property type="term" value="F:3-oxoacyl-[acyl-carrier-protein] synthase activity"/>
    <property type="evidence" value="ECO:0007669"/>
    <property type="project" value="InterPro"/>
</dbReference>
<feature type="domain" description="Beta-ketoacyl-[acyl-carrier-protein] synthase III N-terminal" evidence="12">
    <location>
        <begin position="169"/>
        <end position="248"/>
    </location>
</feature>
<evidence type="ECO:0000256" key="3">
    <source>
        <dbReference type="ARBA" id="ARBA00012333"/>
    </source>
</evidence>
<dbReference type="InterPro" id="IPR013747">
    <property type="entry name" value="ACP_syn_III_C"/>
</dbReference>
<dbReference type="InterPro" id="IPR016039">
    <property type="entry name" value="Thiolase-like"/>
</dbReference>
<keyword evidence="4" id="KW-0444">Lipid biosynthesis</keyword>
<dbReference type="Gene3D" id="3.40.47.10">
    <property type="match status" value="1"/>
</dbReference>
<keyword evidence="6" id="KW-0276">Fatty acid metabolism</keyword>
<keyword evidence="14" id="KW-1185">Reference proteome</keyword>
<dbReference type="PANTHER" id="PTHR43091">
    <property type="entry name" value="3-OXOACYL-[ACYL-CARRIER-PROTEIN] SYNTHASE"/>
    <property type="match status" value="1"/>
</dbReference>
<evidence type="ECO:0000256" key="6">
    <source>
        <dbReference type="ARBA" id="ARBA00022832"/>
    </source>
</evidence>
<evidence type="ECO:0000256" key="7">
    <source>
        <dbReference type="ARBA" id="ARBA00023098"/>
    </source>
</evidence>
<proteinExistence type="inferred from homology"/>
<evidence type="ECO:0000259" key="12">
    <source>
        <dbReference type="Pfam" id="PF08545"/>
    </source>
</evidence>
<gene>
    <name evidence="13" type="ORF">RHGRI_008030</name>
</gene>
<dbReference type="GO" id="GO:0009507">
    <property type="term" value="C:chloroplast"/>
    <property type="evidence" value="ECO:0007669"/>
    <property type="project" value="TreeGrafter"/>
</dbReference>
<comment type="pathway">
    <text evidence="1">Lipid metabolism; fatty acid biosynthesis.</text>
</comment>
<dbReference type="HAMAP" id="MF_01815">
    <property type="entry name" value="FabH"/>
    <property type="match status" value="1"/>
</dbReference>
<name>A0AAV6L0W0_9ERIC</name>
<protein>
    <recommendedName>
        <fullName evidence="3">beta-ketoacyl-[acyl-carrier-protein] synthase III</fullName>
        <ecNumber evidence="3">2.3.1.180</ecNumber>
    </recommendedName>
</protein>
<evidence type="ECO:0000256" key="10">
    <source>
        <dbReference type="ARBA" id="ARBA00057449"/>
    </source>
</evidence>
<evidence type="ECO:0000256" key="2">
    <source>
        <dbReference type="ARBA" id="ARBA00008642"/>
    </source>
</evidence>
<evidence type="ECO:0000256" key="9">
    <source>
        <dbReference type="ARBA" id="ARBA00052419"/>
    </source>
</evidence>
<dbReference type="SUPFAM" id="SSF53901">
    <property type="entry name" value="Thiolase-like"/>
    <property type="match status" value="1"/>
</dbReference>
<dbReference type="InterPro" id="IPR013751">
    <property type="entry name" value="ACP_syn_III_N"/>
</dbReference>
<accession>A0AAV6L0W0</accession>
<dbReference type="EMBL" id="JACTNZ010000003">
    <property type="protein sequence ID" value="KAG5557981.1"/>
    <property type="molecule type" value="Genomic_DNA"/>
</dbReference>
<feature type="domain" description="Beta-ketoacyl-[acyl-carrier-protein] synthase III C-terminal" evidence="11">
    <location>
        <begin position="309"/>
        <end position="398"/>
    </location>
</feature>
<dbReference type="NCBIfam" id="NF006829">
    <property type="entry name" value="PRK09352.1"/>
    <property type="match status" value="1"/>
</dbReference>
<evidence type="ECO:0000256" key="8">
    <source>
        <dbReference type="ARBA" id="ARBA00023160"/>
    </source>
</evidence>
<keyword evidence="7" id="KW-0443">Lipid metabolism</keyword>
<comment type="caution">
    <text evidence="13">The sequence shown here is derived from an EMBL/GenBank/DDBJ whole genome shotgun (WGS) entry which is preliminary data.</text>
</comment>
<comment type="similarity">
    <text evidence="2">Belongs to the thiolase-like superfamily. FabH family.</text>
</comment>
<comment type="catalytic activity">
    <reaction evidence="9">
        <text>malonyl-[ACP] + acetyl-CoA + H(+) = 3-oxobutanoyl-[ACP] + CO2 + CoA</text>
        <dbReference type="Rhea" id="RHEA:12080"/>
        <dbReference type="Rhea" id="RHEA-COMP:9623"/>
        <dbReference type="Rhea" id="RHEA-COMP:9625"/>
        <dbReference type="ChEBI" id="CHEBI:15378"/>
        <dbReference type="ChEBI" id="CHEBI:16526"/>
        <dbReference type="ChEBI" id="CHEBI:57287"/>
        <dbReference type="ChEBI" id="CHEBI:57288"/>
        <dbReference type="ChEBI" id="CHEBI:78449"/>
        <dbReference type="ChEBI" id="CHEBI:78450"/>
        <dbReference type="EC" id="2.3.1.180"/>
    </reaction>
</comment>